<feature type="compositionally biased region" description="Basic and acidic residues" evidence="1">
    <location>
        <begin position="116"/>
        <end position="126"/>
    </location>
</feature>
<evidence type="ECO:0000256" key="1">
    <source>
        <dbReference type="SAM" id="MobiDB-lite"/>
    </source>
</evidence>
<feature type="region of interest" description="Disordered" evidence="1">
    <location>
        <begin position="1"/>
        <end position="39"/>
    </location>
</feature>
<feature type="region of interest" description="Disordered" evidence="1">
    <location>
        <begin position="84"/>
        <end position="126"/>
    </location>
</feature>
<dbReference type="AlphaFoldDB" id="A0AAN6G6N9"/>
<dbReference type="EMBL" id="JAPDMQ010000862">
    <property type="protein sequence ID" value="KAK0520014.1"/>
    <property type="molecule type" value="Genomic_DNA"/>
</dbReference>
<comment type="caution">
    <text evidence="2">The sequence shown here is derived from an EMBL/GenBank/DDBJ whole genome shotgun (WGS) entry which is preliminary data.</text>
</comment>
<dbReference type="Proteomes" id="UP001176521">
    <property type="component" value="Unassembled WGS sequence"/>
</dbReference>
<proteinExistence type="predicted"/>
<reference evidence="2" key="1">
    <citation type="journal article" date="2023" name="PhytoFront">
        <title>Draft Genome Resources of Seven Strains of Tilletia horrida, Causal Agent of Kernel Smut of Rice.</title>
        <authorList>
            <person name="Khanal S."/>
            <person name="Antony Babu S."/>
            <person name="Zhou X.G."/>
        </authorList>
    </citation>
    <scope>NUCLEOTIDE SEQUENCE</scope>
    <source>
        <strain evidence="2">TX3</strain>
    </source>
</reference>
<accession>A0AAN6G6N9</accession>
<feature type="compositionally biased region" description="Pro residues" evidence="1">
    <location>
        <begin position="9"/>
        <end position="18"/>
    </location>
</feature>
<keyword evidence="3" id="KW-1185">Reference proteome</keyword>
<sequence>MIPVSKPGSRPPPSPASPSAPRAAAASPGGRLGGATEAIASPGTQKTLWQSWLSLTPKVRMTLGVSVAVFAVLGMAASDKLQAKFPAPESEDEKARKAQDAAEDAAGRPKRFGIRVVDKHPPAAAP</sequence>
<evidence type="ECO:0008006" key="4">
    <source>
        <dbReference type="Google" id="ProtNLM"/>
    </source>
</evidence>
<evidence type="ECO:0000313" key="3">
    <source>
        <dbReference type="Proteomes" id="UP001176521"/>
    </source>
</evidence>
<feature type="compositionally biased region" description="Low complexity" evidence="1">
    <location>
        <begin position="19"/>
        <end position="29"/>
    </location>
</feature>
<evidence type="ECO:0000313" key="2">
    <source>
        <dbReference type="EMBL" id="KAK0520014.1"/>
    </source>
</evidence>
<name>A0AAN6G6N9_9BASI</name>
<organism evidence="2 3">
    <name type="scientific">Tilletia horrida</name>
    <dbReference type="NCBI Taxonomy" id="155126"/>
    <lineage>
        <taxon>Eukaryota</taxon>
        <taxon>Fungi</taxon>
        <taxon>Dikarya</taxon>
        <taxon>Basidiomycota</taxon>
        <taxon>Ustilaginomycotina</taxon>
        <taxon>Exobasidiomycetes</taxon>
        <taxon>Tilletiales</taxon>
        <taxon>Tilletiaceae</taxon>
        <taxon>Tilletia</taxon>
    </lineage>
</organism>
<gene>
    <name evidence="2" type="ORF">OC842_007244</name>
</gene>
<protein>
    <recommendedName>
        <fullName evidence="4">Cytochrome c oxidase assembly factor 3</fullName>
    </recommendedName>
</protein>